<keyword evidence="2" id="KW-1185">Reference proteome</keyword>
<dbReference type="EMBL" id="BGPR01001991">
    <property type="protein sequence ID" value="GBM65716.1"/>
    <property type="molecule type" value="Genomic_DNA"/>
</dbReference>
<evidence type="ECO:0000313" key="1">
    <source>
        <dbReference type="EMBL" id="GBM65716.1"/>
    </source>
</evidence>
<accession>A0A4Y2HK25</accession>
<dbReference type="Proteomes" id="UP000499080">
    <property type="component" value="Unassembled WGS sequence"/>
</dbReference>
<gene>
    <name evidence="1" type="ORF">AVEN_103771_1</name>
</gene>
<sequence length="152" mass="16949">MRGGRLRRSITVDVTSQFSAELSDVNMASKTDVPAKCELRSAILFLPAEARRKGVYGFSVETAGSGKHPFSPSSESLTDAWAPTVHKLCHDQAFCGLCFSFFAYRHFNSNFTFDDPKILSYKLIHSRNRGTVGHNVRLPRRGKSLMFTRSAS</sequence>
<dbReference type="AlphaFoldDB" id="A0A4Y2HK25"/>
<protein>
    <submittedName>
        <fullName evidence="1">Uncharacterized protein</fullName>
    </submittedName>
</protein>
<organism evidence="1 2">
    <name type="scientific">Araneus ventricosus</name>
    <name type="common">Orbweaver spider</name>
    <name type="synonym">Epeira ventricosa</name>
    <dbReference type="NCBI Taxonomy" id="182803"/>
    <lineage>
        <taxon>Eukaryota</taxon>
        <taxon>Metazoa</taxon>
        <taxon>Ecdysozoa</taxon>
        <taxon>Arthropoda</taxon>
        <taxon>Chelicerata</taxon>
        <taxon>Arachnida</taxon>
        <taxon>Araneae</taxon>
        <taxon>Araneomorphae</taxon>
        <taxon>Entelegynae</taxon>
        <taxon>Araneoidea</taxon>
        <taxon>Araneidae</taxon>
        <taxon>Araneus</taxon>
    </lineage>
</organism>
<evidence type="ECO:0000313" key="2">
    <source>
        <dbReference type="Proteomes" id="UP000499080"/>
    </source>
</evidence>
<proteinExistence type="predicted"/>
<name>A0A4Y2HK25_ARAVE</name>
<reference evidence="1 2" key="1">
    <citation type="journal article" date="2019" name="Sci. Rep.">
        <title>Orb-weaving spider Araneus ventricosus genome elucidates the spidroin gene catalogue.</title>
        <authorList>
            <person name="Kono N."/>
            <person name="Nakamura H."/>
            <person name="Ohtoshi R."/>
            <person name="Moran D.A.P."/>
            <person name="Shinohara A."/>
            <person name="Yoshida Y."/>
            <person name="Fujiwara M."/>
            <person name="Mori M."/>
            <person name="Tomita M."/>
            <person name="Arakawa K."/>
        </authorList>
    </citation>
    <scope>NUCLEOTIDE SEQUENCE [LARGE SCALE GENOMIC DNA]</scope>
</reference>
<comment type="caution">
    <text evidence="1">The sequence shown here is derived from an EMBL/GenBank/DDBJ whole genome shotgun (WGS) entry which is preliminary data.</text>
</comment>